<dbReference type="Proteomes" id="UP000014216">
    <property type="component" value="Unassembled WGS sequence"/>
</dbReference>
<gene>
    <name evidence="3" type="ORF">Dpo_1c01550</name>
</gene>
<proteinExistence type="predicted"/>
<feature type="coiled-coil region" evidence="1">
    <location>
        <begin position="61"/>
        <end position="95"/>
    </location>
</feature>
<dbReference type="PROSITE" id="PS50125">
    <property type="entry name" value="GUANYLATE_CYCLASE_2"/>
    <property type="match status" value="1"/>
</dbReference>
<evidence type="ECO:0000259" key="2">
    <source>
        <dbReference type="PROSITE" id="PS50125"/>
    </source>
</evidence>
<dbReference type="GO" id="GO:0035556">
    <property type="term" value="P:intracellular signal transduction"/>
    <property type="evidence" value="ECO:0007669"/>
    <property type="project" value="InterPro"/>
</dbReference>
<dbReference type="Gene3D" id="3.30.70.1230">
    <property type="entry name" value="Nucleotide cyclase"/>
    <property type="match status" value="1"/>
</dbReference>
<keyword evidence="1" id="KW-0175">Coiled coil</keyword>
<keyword evidence="4" id="KW-1185">Reference proteome</keyword>
<evidence type="ECO:0000313" key="3">
    <source>
        <dbReference type="EMBL" id="EMS81024.1"/>
    </source>
</evidence>
<evidence type="ECO:0000256" key="1">
    <source>
        <dbReference type="SAM" id="Coils"/>
    </source>
</evidence>
<evidence type="ECO:0000313" key="4">
    <source>
        <dbReference type="Proteomes" id="UP000014216"/>
    </source>
</evidence>
<dbReference type="PANTHER" id="PTHR43081">
    <property type="entry name" value="ADENYLATE CYCLASE, TERMINAL-DIFFERENTIATION SPECIFIC-RELATED"/>
    <property type="match status" value="1"/>
</dbReference>
<dbReference type="GO" id="GO:0004016">
    <property type="term" value="F:adenylate cyclase activity"/>
    <property type="evidence" value="ECO:0007669"/>
    <property type="project" value="UniProtKB-ARBA"/>
</dbReference>
<organism evidence="3 4">
    <name type="scientific">Desulfotignum phosphitoxidans DSM 13687</name>
    <dbReference type="NCBI Taxonomy" id="1286635"/>
    <lineage>
        <taxon>Bacteria</taxon>
        <taxon>Pseudomonadati</taxon>
        <taxon>Thermodesulfobacteriota</taxon>
        <taxon>Desulfobacteria</taxon>
        <taxon>Desulfobacterales</taxon>
        <taxon>Desulfobacteraceae</taxon>
        <taxon>Desulfotignum</taxon>
    </lineage>
</organism>
<reference evidence="3 4" key="1">
    <citation type="journal article" date="2013" name="Genome Announc.">
        <title>Draft Genome Sequence of Desulfotignum phosphitoxidans DSM 13687 Strain FiPS-3.</title>
        <authorList>
            <person name="Poehlein A."/>
            <person name="Daniel R."/>
            <person name="Simeonova D.D."/>
        </authorList>
    </citation>
    <scope>NUCLEOTIDE SEQUENCE [LARGE SCALE GENOMIC DNA]</scope>
    <source>
        <strain evidence="3 4">DSM 13687</strain>
    </source>
</reference>
<dbReference type="InterPro" id="IPR001054">
    <property type="entry name" value="A/G_cyclase"/>
</dbReference>
<dbReference type="GO" id="GO:0009190">
    <property type="term" value="P:cyclic nucleotide biosynthetic process"/>
    <property type="evidence" value="ECO:0007669"/>
    <property type="project" value="InterPro"/>
</dbReference>
<dbReference type="Pfam" id="PF00211">
    <property type="entry name" value="Guanylate_cyc"/>
    <property type="match status" value="1"/>
</dbReference>
<dbReference type="PANTHER" id="PTHR43081:SF1">
    <property type="entry name" value="ADENYLATE CYCLASE, TERMINAL-DIFFERENTIATION SPECIFIC"/>
    <property type="match status" value="1"/>
</dbReference>
<comment type="caution">
    <text evidence="3">The sequence shown here is derived from an EMBL/GenBank/DDBJ whole genome shotgun (WGS) entry which is preliminary data.</text>
</comment>
<dbReference type="InterPro" id="IPR029787">
    <property type="entry name" value="Nucleotide_cyclase"/>
</dbReference>
<dbReference type="SUPFAM" id="SSF55073">
    <property type="entry name" value="Nucleotide cyclase"/>
    <property type="match status" value="1"/>
</dbReference>
<dbReference type="CDD" id="cd07302">
    <property type="entry name" value="CHD"/>
    <property type="match status" value="1"/>
</dbReference>
<protein>
    <submittedName>
        <fullName evidence="3">Adenylate cyclase, family 3</fullName>
    </submittedName>
</protein>
<name>S0G5A1_9BACT</name>
<feature type="domain" description="Guanylate cyclase" evidence="2">
    <location>
        <begin position="128"/>
        <end position="262"/>
    </location>
</feature>
<dbReference type="AlphaFoldDB" id="S0G5A1"/>
<dbReference type="EMBL" id="APJX01000001">
    <property type="protein sequence ID" value="EMS81024.1"/>
    <property type="molecule type" value="Genomic_DNA"/>
</dbReference>
<accession>S0G5A1</accession>
<dbReference type="SMART" id="SM00044">
    <property type="entry name" value="CYCc"/>
    <property type="match status" value="1"/>
</dbReference>
<sequence length="315" mass="35093">MVILMHDSSDKLFEILRDAARKVSMGAYDEADQLMELTNTDKYPPTVAELAEAFGMMIVRVESREYNLEQLLQKIQDKNKKLEEILARVQLLESIEMHLKKFVPQSVQDLISNNPENPDLNKHEKDLSVLFLDIAGYTKMSETTSQEKMNYLIETYFSEFLNIIVENKGDINETAGDGLMILFQDEDPKTHAFNAVSAALGIKKRTQSINHSLKGKFAPVSVNMGINSGTASVGSTRFNGIAGDRWTYTASGPVTNIAARICSHARNGQILVTDSTSRHIHDRVALSDPIPIQLKNVSQPVPVREVMVDSSHGTD</sequence>
<dbReference type="InterPro" id="IPR050697">
    <property type="entry name" value="Adenylyl/Guanylyl_Cyclase_3/4"/>
</dbReference>